<dbReference type="Gene3D" id="2.60.40.1930">
    <property type="match status" value="1"/>
</dbReference>
<evidence type="ECO:0008006" key="4">
    <source>
        <dbReference type="Google" id="ProtNLM"/>
    </source>
</evidence>
<comment type="caution">
    <text evidence="2">The sequence shown here is derived from an EMBL/GenBank/DDBJ whole genome shotgun (WGS) entry which is preliminary data.</text>
</comment>
<dbReference type="Proteomes" id="UP000294824">
    <property type="component" value="Unassembled WGS sequence"/>
</dbReference>
<proteinExistence type="predicted"/>
<dbReference type="RefSeq" id="WP_133966058.1">
    <property type="nucleotide sequence ID" value="NZ_SORL01000007.1"/>
</dbReference>
<sequence length="787" mass="90071">MKKHFLLLLLFLNFFSTVFSQIKSSEDIIKKYDEYFELERETIFTHFNKSRFFEGEEIWFKTYIYNNNYQIPFESTTNIYVSIFNESGNIITSKLLYASKGYANGNFLIEEKFTPGIYFVKTSTNWMKNFKEDLSHVQMIEIIGDRQEDNVNLVSESKYDLQFLPEGGHIVEDVNNTIGFKLLNNKGNGVAIKEGTVFDENKNIITTFKSNQFGLGKFSLNAKASTNYSVSISLATSEIITRPIGIIEKKGVSFKAAVTNNDNVIIALETNNFTIRDLIGKSYYLLVHRGGQIIKLKIDFVENQLKYFLRLKKPELLPGINILTLVNENYKPVAERLVFNNLKTPIKEIMVEGIETQKDSSTVKLRTNINTEINPSFSVSVLPASNESYNSQSTIMTSFLLTPYINGNIENPYYYFSNNDHKTLYDLDLLLLNQGWSRYNWDDIFKAPLSVNYVFETGFVIKGSLNSYKQKAGDLIVLSSSENQIHESGIIENSTFTFENLFFADDTSINFSLKNKNGKLTKPFVYANIFPKSINDNLQNLSAYKKSILEIQQIDETGNNLNLNFKLTELLDTIVFKVRPKDEIPKNKPLISMHGAKYINLVEFDFQNEPIVSIIRKNGFDVVTTFDNVFIKTRRIVPGNSVPSVYIDNMPLFDDFKTLLNLRVLDLEDMYISRMPNPGDSPAGTIKIFTRNGQGLSTIGDDYQTIDNLFGFSIPKEYYQPNYINTTSNTFLKFGTIHWIPNLTPNDEGELTFKVPNYGSDNVKIYIEGMSAEGYLWSKVESINLKK</sequence>
<gene>
    <name evidence="2" type="ORF">DFQ06_0753</name>
</gene>
<evidence type="ECO:0000256" key="1">
    <source>
        <dbReference type="SAM" id="SignalP"/>
    </source>
</evidence>
<keyword evidence="1" id="KW-0732">Signal</keyword>
<feature type="chain" id="PRO_5020256765" description="TonB-dependent receptor" evidence="1">
    <location>
        <begin position="21"/>
        <end position="787"/>
    </location>
</feature>
<dbReference type="EMBL" id="SORL01000007">
    <property type="protein sequence ID" value="TDY63859.1"/>
    <property type="molecule type" value="Genomic_DNA"/>
</dbReference>
<evidence type="ECO:0000313" key="3">
    <source>
        <dbReference type="Proteomes" id="UP000294824"/>
    </source>
</evidence>
<name>A0A4R8MDG6_9FLAO</name>
<organism evidence="2 3">
    <name type="scientific">Algibacter lectus</name>
    <dbReference type="NCBI Taxonomy" id="221126"/>
    <lineage>
        <taxon>Bacteria</taxon>
        <taxon>Pseudomonadati</taxon>
        <taxon>Bacteroidota</taxon>
        <taxon>Flavobacteriia</taxon>
        <taxon>Flavobacteriales</taxon>
        <taxon>Flavobacteriaceae</taxon>
        <taxon>Algibacter</taxon>
    </lineage>
</organism>
<reference evidence="2 3" key="1">
    <citation type="submission" date="2019-03" db="EMBL/GenBank/DDBJ databases">
        <title>Genomic Encyclopedia of Type Strains, Phase III (KMG-III): the genomes of soil and plant-associated and newly described type strains.</title>
        <authorList>
            <person name="Whitman W."/>
        </authorList>
    </citation>
    <scope>NUCLEOTIDE SEQUENCE [LARGE SCALE GENOMIC DNA]</scope>
    <source>
        <strain evidence="2 3">CECT 8301</strain>
    </source>
</reference>
<evidence type="ECO:0000313" key="2">
    <source>
        <dbReference type="EMBL" id="TDY63859.1"/>
    </source>
</evidence>
<feature type="signal peptide" evidence="1">
    <location>
        <begin position="1"/>
        <end position="20"/>
    </location>
</feature>
<dbReference type="AlphaFoldDB" id="A0A4R8MDG6"/>
<accession>A0A4R8MDG6</accession>
<protein>
    <recommendedName>
        <fullName evidence="4">TonB-dependent receptor</fullName>
    </recommendedName>
</protein>
<keyword evidence="3" id="KW-1185">Reference proteome</keyword>